<dbReference type="GeneID" id="79267383"/>
<evidence type="ECO:0000256" key="1">
    <source>
        <dbReference type="SAM" id="MobiDB-lite"/>
    </source>
</evidence>
<dbReference type="RefSeq" id="WP_276233823.1">
    <property type="nucleotide sequence ID" value="NZ_CP119802.1"/>
</dbReference>
<feature type="region of interest" description="Disordered" evidence="1">
    <location>
        <begin position="28"/>
        <end position="83"/>
    </location>
</feature>
<evidence type="ECO:0000259" key="2">
    <source>
        <dbReference type="SMART" id="SM00661"/>
    </source>
</evidence>
<feature type="compositionally biased region" description="Basic and acidic residues" evidence="1">
    <location>
        <begin position="43"/>
        <end position="53"/>
    </location>
</feature>
<name>A0ABD5ZQI0_9EURY</name>
<comment type="caution">
    <text evidence="3">The sequence shown here is derived from an EMBL/GenBank/DDBJ whole genome shotgun (WGS) entry which is preliminary data.</text>
</comment>
<sequence length="105" mass="11388">MRFCDECDSMMHAEGGTWTCRACGNEAPRDAADESGMTTTEGQRTDERSRAVGEGDGDAEAVPKDCPAEDCDGDRARYGTMPKPGGSYEVRLFTCVACGHKWREA</sequence>
<dbReference type="SMART" id="SM00661">
    <property type="entry name" value="RPOL9"/>
    <property type="match status" value="1"/>
</dbReference>
<feature type="compositionally biased region" description="Basic and acidic residues" evidence="1">
    <location>
        <begin position="61"/>
        <end position="77"/>
    </location>
</feature>
<gene>
    <name evidence="3" type="ORF">ACFQJ4_10205</name>
</gene>
<dbReference type="InterPro" id="IPR001529">
    <property type="entry name" value="Zn_ribbon_RPB9"/>
</dbReference>
<feature type="domain" description="DNA-directed RNA polymerase II subunit RPB9-like zinc ribbon" evidence="2">
    <location>
        <begin position="2"/>
        <end position="52"/>
    </location>
</feature>
<evidence type="ECO:0000313" key="3">
    <source>
        <dbReference type="EMBL" id="MFC7235686.1"/>
    </source>
</evidence>
<dbReference type="EMBL" id="JBHTAP010000001">
    <property type="protein sequence ID" value="MFC7235686.1"/>
    <property type="molecule type" value="Genomic_DNA"/>
</dbReference>
<keyword evidence="4" id="KW-1185">Reference proteome</keyword>
<accession>A0ABD5ZQI0</accession>
<organism evidence="3 4">
    <name type="scientific">Halosegnis marinus</name>
    <dbReference type="NCBI Taxonomy" id="3034023"/>
    <lineage>
        <taxon>Archaea</taxon>
        <taxon>Methanobacteriati</taxon>
        <taxon>Methanobacteriota</taxon>
        <taxon>Stenosarchaea group</taxon>
        <taxon>Halobacteria</taxon>
        <taxon>Halobacteriales</taxon>
        <taxon>Natronomonadaceae</taxon>
        <taxon>Halosegnis</taxon>
    </lineage>
</organism>
<dbReference type="Pfam" id="PF02150">
    <property type="entry name" value="Zn_ribbon_RPB9"/>
    <property type="match status" value="1"/>
</dbReference>
<dbReference type="AlphaFoldDB" id="A0ABD5ZQI0"/>
<reference evidence="3 4" key="1">
    <citation type="journal article" date="2019" name="Int. J. Syst. Evol. Microbiol.">
        <title>The Global Catalogue of Microorganisms (GCM) 10K type strain sequencing project: providing services to taxonomists for standard genome sequencing and annotation.</title>
        <authorList>
            <consortium name="The Broad Institute Genomics Platform"/>
            <consortium name="The Broad Institute Genome Sequencing Center for Infectious Disease"/>
            <person name="Wu L."/>
            <person name="Ma J."/>
        </authorList>
    </citation>
    <scope>NUCLEOTIDE SEQUENCE [LARGE SCALE GENOMIC DNA]</scope>
    <source>
        <strain evidence="3 4">DT85</strain>
    </source>
</reference>
<protein>
    <submittedName>
        <fullName evidence="3">RPA12/RPB9/RPC11 RNA polymerase family protein</fullName>
    </submittedName>
</protein>
<proteinExistence type="predicted"/>
<dbReference type="Proteomes" id="UP001596398">
    <property type="component" value="Unassembled WGS sequence"/>
</dbReference>
<evidence type="ECO:0000313" key="4">
    <source>
        <dbReference type="Proteomes" id="UP001596398"/>
    </source>
</evidence>